<gene>
    <name evidence="6" type="ORF">OHA91_15925</name>
</gene>
<dbReference type="Pfam" id="PF07161">
    <property type="entry name" value="LppX_LprAFG"/>
    <property type="match status" value="1"/>
</dbReference>
<evidence type="ECO:0000313" key="6">
    <source>
        <dbReference type="EMBL" id="WUN79873.1"/>
    </source>
</evidence>
<keyword evidence="3" id="KW-1003">Cell membrane</keyword>
<feature type="compositionally biased region" description="Basic and acidic residues" evidence="4">
    <location>
        <begin position="43"/>
        <end position="52"/>
    </location>
</feature>
<sequence>MNAYRKKTVVAVLAALLLAGGATACENGNDAKKDTGAPAPAKPAEKPAEKPADVAPAAYLEKTKKKSEEITSLRYTIAGEAAGQKITGEAAMRIKPTVAMSMTMDSPEKPGEKVQIRLLDGAMYMGAEGKWLKFDLKALAPDQAKQLDSLGSSQQGQNPADTADSLSAAKDLKKVGDETIDGQKTTHLSGTVSVDELRSRSAASTPEAKERQEKNVAALEAQGIKTLTMDLWIDENDQAKQVRTRGAGTSGPMDITIKFLDVNKPVEVTAPPAEQVIDLAEMMKGADEGSA</sequence>
<comment type="similarity">
    <text evidence="2">Belongs to the LppX/LprAFG lipoprotein family.</text>
</comment>
<dbReference type="InterPro" id="IPR029046">
    <property type="entry name" value="LolA/LolB/LppX"/>
</dbReference>
<dbReference type="RefSeq" id="WP_031152693.1">
    <property type="nucleotide sequence ID" value="NZ_CP108036.1"/>
</dbReference>
<dbReference type="Proteomes" id="UP001432312">
    <property type="component" value="Chromosome"/>
</dbReference>
<evidence type="ECO:0000256" key="2">
    <source>
        <dbReference type="ARBA" id="ARBA00009194"/>
    </source>
</evidence>
<organism evidence="6 7">
    <name type="scientific">Streptomyces erythrochromogenes</name>
    <dbReference type="NCBI Taxonomy" id="285574"/>
    <lineage>
        <taxon>Bacteria</taxon>
        <taxon>Bacillati</taxon>
        <taxon>Actinomycetota</taxon>
        <taxon>Actinomycetes</taxon>
        <taxon>Kitasatosporales</taxon>
        <taxon>Streptomycetaceae</taxon>
        <taxon>Streptomyces</taxon>
    </lineage>
</organism>
<feature type="compositionally biased region" description="Polar residues" evidence="4">
    <location>
        <begin position="182"/>
        <end position="192"/>
    </location>
</feature>
<dbReference type="Gene3D" id="2.50.20.20">
    <property type="match status" value="1"/>
</dbReference>
<dbReference type="GeneID" id="95497553"/>
<keyword evidence="3" id="KW-0472">Membrane</keyword>
<dbReference type="EMBL" id="CP108036">
    <property type="protein sequence ID" value="WUN79873.1"/>
    <property type="molecule type" value="Genomic_DNA"/>
</dbReference>
<name>A0ABZ1QB33_9ACTN</name>
<keyword evidence="5" id="KW-0732">Signal</keyword>
<dbReference type="SUPFAM" id="SSF89392">
    <property type="entry name" value="Prokaryotic lipoproteins and lipoprotein localization factors"/>
    <property type="match status" value="1"/>
</dbReference>
<feature type="signal peptide" evidence="5">
    <location>
        <begin position="1"/>
        <end position="24"/>
    </location>
</feature>
<proteinExistence type="inferred from homology"/>
<keyword evidence="6" id="KW-0449">Lipoprotein</keyword>
<reference evidence="6" key="1">
    <citation type="submission" date="2022-10" db="EMBL/GenBank/DDBJ databases">
        <title>The complete genomes of actinobacterial strains from the NBC collection.</title>
        <authorList>
            <person name="Joergensen T.S."/>
            <person name="Alvarez Arevalo M."/>
            <person name="Sterndorff E.B."/>
            <person name="Faurdal D."/>
            <person name="Vuksanovic O."/>
            <person name="Mourched A.-S."/>
            <person name="Charusanti P."/>
            <person name="Shaw S."/>
            <person name="Blin K."/>
            <person name="Weber T."/>
        </authorList>
    </citation>
    <scope>NUCLEOTIDE SEQUENCE</scope>
    <source>
        <strain evidence="6">NBC_00303</strain>
    </source>
</reference>
<comment type="subcellular location">
    <subcellularLocation>
        <location evidence="1">Cell envelope</location>
    </subcellularLocation>
</comment>
<accession>A0ABZ1QB33</accession>
<evidence type="ECO:0000256" key="5">
    <source>
        <dbReference type="SAM" id="SignalP"/>
    </source>
</evidence>
<evidence type="ECO:0000256" key="1">
    <source>
        <dbReference type="ARBA" id="ARBA00004196"/>
    </source>
</evidence>
<dbReference type="PROSITE" id="PS51257">
    <property type="entry name" value="PROKAR_LIPOPROTEIN"/>
    <property type="match status" value="1"/>
</dbReference>
<feature type="chain" id="PRO_5047039036" evidence="5">
    <location>
        <begin position="25"/>
        <end position="291"/>
    </location>
</feature>
<keyword evidence="7" id="KW-1185">Reference proteome</keyword>
<protein>
    <submittedName>
        <fullName evidence="6">LppX_LprAFG lipoprotein</fullName>
    </submittedName>
</protein>
<evidence type="ECO:0000256" key="4">
    <source>
        <dbReference type="SAM" id="MobiDB-lite"/>
    </source>
</evidence>
<dbReference type="InterPro" id="IPR009830">
    <property type="entry name" value="LppX/LprAFG"/>
</dbReference>
<feature type="region of interest" description="Disordered" evidence="4">
    <location>
        <begin position="177"/>
        <end position="215"/>
    </location>
</feature>
<feature type="region of interest" description="Disordered" evidence="4">
    <location>
        <begin position="25"/>
        <end position="54"/>
    </location>
</feature>
<evidence type="ECO:0000313" key="7">
    <source>
        <dbReference type="Proteomes" id="UP001432312"/>
    </source>
</evidence>
<evidence type="ECO:0000256" key="3">
    <source>
        <dbReference type="ARBA" id="ARBA00022475"/>
    </source>
</evidence>